<keyword evidence="1" id="KW-1133">Transmembrane helix</keyword>
<evidence type="ECO:0000313" key="4">
    <source>
        <dbReference type="Proteomes" id="UP001059822"/>
    </source>
</evidence>
<feature type="transmembrane region" description="Helical" evidence="1">
    <location>
        <begin position="86"/>
        <end position="110"/>
    </location>
</feature>
<name>A0A9Q9BS51_9RICK</name>
<evidence type="ECO:0000313" key="3">
    <source>
        <dbReference type="EMBL" id="UTO56068.1"/>
    </source>
</evidence>
<dbReference type="RefSeq" id="WP_218194275.1">
    <property type="nucleotide sequence ID" value="NZ_CP054597.1"/>
</dbReference>
<keyword evidence="1" id="KW-0472">Membrane</keyword>
<evidence type="ECO:0000313" key="2">
    <source>
        <dbReference type="EMBL" id="UTO55147.1"/>
    </source>
</evidence>
<dbReference type="EMBL" id="CP089285">
    <property type="protein sequence ID" value="UTO56068.1"/>
    <property type="molecule type" value="Genomic_DNA"/>
</dbReference>
<gene>
    <name evidence="3" type="ORF">LUA81_02985</name>
    <name evidence="2" type="ORF">LUA82_03005</name>
</gene>
<dbReference type="AlphaFoldDB" id="A0A9Q9BS51"/>
<feature type="transmembrane region" description="Helical" evidence="1">
    <location>
        <begin position="12"/>
        <end position="39"/>
    </location>
</feature>
<evidence type="ECO:0000313" key="5">
    <source>
        <dbReference type="Proteomes" id="UP001059985"/>
    </source>
</evidence>
<organism evidence="2 4">
    <name type="scientific">Neoehrlichia mikurensis</name>
    <dbReference type="NCBI Taxonomy" id="89586"/>
    <lineage>
        <taxon>Bacteria</taxon>
        <taxon>Pseudomonadati</taxon>
        <taxon>Pseudomonadota</taxon>
        <taxon>Alphaproteobacteria</taxon>
        <taxon>Rickettsiales</taxon>
        <taxon>Anaplasmataceae</taxon>
        <taxon>Candidatus Neoehrlichia</taxon>
    </lineage>
</organism>
<reference evidence="2" key="1">
    <citation type="journal article" date="2022" name="Microorganisms">
        <title>Assembly and Comparison of Ca. Neoehrlichia mikurensis Genomes.</title>
        <authorList>
            <person name="Azagi T."/>
            <person name="Dirks R.P."/>
            <person name="Yebra-Pimentel E.S."/>
            <person name="Schaap P.J."/>
            <person name="Koehorst J.J."/>
            <person name="Esser H.J."/>
            <person name="Sprong H."/>
        </authorList>
    </citation>
    <scope>NUCLEOTIDE SEQUENCE</scope>
    <source>
        <strain evidence="3">18-2804</strain>
        <strain evidence="2">18-2837</strain>
    </source>
</reference>
<proteinExistence type="predicted"/>
<evidence type="ECO:0000256" key="1">
    <source>
        <dbReference type="SAM" id="Phobius"/>
    </source>
</evidence>
<protein>
    <submittedName>
        <fullName evidence="2">DedA family protein</fullName>
    </submittedName>
</protein>
<accession>A0A9Q9BS51</accession>
<dbReference type="EMBL" id="CP089286">
    <property type="protein sequence ID" value="UTO55147.1"/>
    <property type="molecule type" value="Genomic_DNA"/>
</dbReference>
<dbReference type="Proteomes" id="UP001059985">
    <property type="component" value="Chromosome"/>
</dbReference>
<feature type="transmembrane region" description="Helical" evidence="1">
    <location>
        <begin position="122"/>
        <end position="141"/>
    </location>
</feature>
<dbReference type="Proteomes" id="UP001059822">
    <property type="component" value="Chromosome"/>
</dbReference>
<keyword evidence="5" id="KW-1185">Reference proteome</keyword>
<feature type="transmembrane region" description="Helical" evidence="1">
    <location>
        <begin position="45"/>
        <end position="65"/>
    </location>
</feature>
<sequence>MTSLSHLIEVYFLLFIDSLVAALILPLNKIVIFKIMYYFGGYNTTLMIIIATLGSLIGGLVNLILGRIIIHARMEYHNSEQLQHKFIPYITKIVTLLVLIISWIPFWGALVNALSGYLKSNIMLTLVAISISYLVYFILIIL</sequence>
<keyword evidence="1" id="KW-0812">Transmembrane</keyword>